<dbReference type="InterPro" id="IPR051229">
    <property type="entry name" value="ALYREF_mRNA_export"/>
</dbReference>
<sequence>MALGNVMRGRREVGRGSRGRGMIRGQGRGMARAPGSGTFRGPGGALPSRRILGVDTRPSAIKIAKSFERTSGMAWRHDLFEDSVAAMSSHPGAQDGGAKLYISNLDARVSNDDIKELFSEFGELKHYGVHYDNHGRSNGSAEVVFIRRSDAVAALKKYNNVQLDGKHMKIEIIGTNAGLPVMPHFNVVASADGRGKRTVVMMSQTNRHGAGPSNRVASGSRRSRGGSQGHMNGNGIGRGRGRGHGRGRGRGPSRGSGRGGSRGRGGRGSWRRANKSAAELDKELDKYHAQAMDTA</sequence>
<evidence type="ECO:0000259" key="4">
    <source>
        <dbReference type="PROSITE" id="PS50102"/>
    </source>
</evidence>
<dbReference type="InterPro" id="IPR035979">
    <property type="entry name" value="RBD_domain_sf"/>
</dbReference>
<feature type="compositionally biased region" description="Gly residues" evidence="3">
    <location>
        <begin position="226"/>
        <end position="238"/>
    </location>
</feature>
<feature type="domain" description="RRM" evidence="4">
    <location>
        <begin position="98"/>
        <end position="175"/>
    </location>
</feature>
<dbReference type="InterPro" id="IPR025715">
    <property type="entry name" value="FoP_C"/>
</dbReference>
<feature type="compositionally biased region" description="Basic and acidic residues" evidence="3">
    <location>
        <begin position="278"/>
        <end position="288"/>
    </location>
</feature>
<dbReference type="PANTHER" id="PTHR19965">
    <property type="entry name" value="RNA AND EXPORT FACTOR BINDING PROTEIN"/>
    <property type="match status" value="1"/>
</dbReference>
<dbReference type="SMART" id="SM01218">
    <property type="entry name" value="FoP_duplication"/>
    <property type="match status" value="1"/>
</dbReference>
<evidence type="ECO:0000256" key="1">
    <source>
        <dbReference type="ARBA" id="ARBA00022884"/>
    </source>
</evidence>
<keyword evidence="6" id="KW-1185">Reference proteome</keyword>
<evidence type="ECO:0000256" key="2">
    <source>
        <dbReference type="PROSITE-ProRule" id="PRU00176"/>
    </source>
</evidence>
<feature type="compositionally biased region" description="Basic residues" evidence="3">
    <location>
        <begin position="239"/>
        <end position="251"/>
    </location>
</feature>
<evidence type="ECO:0000256" key="3">
    <source>
        <dbReference type="SAM" id="MobiDB-lite"/>
    </source>
</evidence>
<evidence type="ECO:0000313" key="6">
    <source>
        <dbReference type="Proteomes" id="UP001140206"/>
    </source>
</evidence>
<comment type="caution">
    <text evidence="5">The sequence shown here is derived from an EMBL/GenBank/DDBJ whole genome shotgun (WGS) entry which is preliminary data.</text>
</comment>
<proteinExistence type="predicted"/>
<dbReference type="Pfam" id="PF13865">
    <property type="entry name" value="FoP_duplication"/>
    <property type="match status" value="1"/>
</dbReference>
<dbReference type="GO" id="GO:0003729">
    <property type="term" value="F:mRNA binding"/>
    <property type="evidence" value="ECO:0007669"/>
    <property type="project" value="TreeGrafter"/>
</dbReference>
<dbReference type="Proteomes" id="UP001140206">
    <property type="component" value="Chromosome 4"/>
</dbReference>
<accession>A0AAV8D8A3</accession>
<dbReference type="GO" id="GO:0006406">
    <property type="term" value="P:mRNA export from nucleus"/>
    <property type="evidence" value="ECO:0007669"/>
    <property type="project" value="TreeGrafter"/>
</dbReference>
<dbReference type="PROSITE" id="PS50102">
    <property type="entry name" value="RRM"/>
    <property type="match status" value="1"/>
</dbReference>
<dbReference type="GO" id="GO:0005634">
    <property type="term" value="C:nucleus"/>
    <property type="evidence" value="ECO:0007669"/>
    <property type="project" value="TreeGrafter"/>
</dbReference>
<dbReference type="PANTHER" id="PTHR19965:SF33">
    <property type="entry name" value="THO COMPLEX SUBUNIT 4D"/>
    <property type="match status" value="1"/>
</dbReference>
<organism evidence="5 6">
    <name type="scientific">Rhynchospora pubera</name>
    <dbReference type="NCBI Taxonomy" id="906938"/>
    <lineage>
        <taxon>Eukaryota</taxon>
        <taxon>Viridiplantae</taxon>
        <taxon>Streptophyta</taxon>
        <taxon>Embryophyta</taxon>
        <taxon>Tracheophyta</taxon>
        <taxon>Spermatophyta</taxon>
        <taxon>Magnoliopsida</taxon>
        <taxon>Liliopsida</taxon>
        <taxon>Poales</taxon>
        <taxon>Cyperaceae</taxon>
        <taxon>Cyperoideae</taxon>
        <taxon>Rhynchosporeae</taxon>
        <taxon>Rhynchospora</taxon>
    </lineage>
</organism>
<dbReference type="InterPro" id="IPR012677">
    <property type="entry name" value="Nucleotide-bd_a/b_plait_sf"/>
</dbReference>
<name>A0AAV8D8A3_9POAL</name>
<feature type="region of interest" description="Disordered" evidence="3">
    <location>
        <begin position="1"/>
        <end position="47"/>
    </location>
</feature>
<dbReference type="EMBL" id="JAMFTS010000004">
    <property type="protein sequence ID" value="KAJ4764035.1"/>
    <property type="molecule type" value="Genomic_DNA"/>
</dbReference>
<dbReference type="InterPro" id="IPR000504">
    <property type="entry name" value="RRM_dom"/>
</dbReference>
<dbReference type="Pfam" id="PF00076">
    <property type="entry name" value="RRM_1"/>
    <property type="match status" value="1"/>
</dbReference>
<feature type="compositionally biased region" description="Gly residues" evidence="3">
    <location>
        <begin position="252"/>
        <end position="268"/>
    </location>
</feature>
<dbReference type="Gene3D" id="3.30.70.330">
    <property type="match status" value="1"/>
</dbReference>
<gene>
    <name evidence="5" type="ORF">LUZ62_074410</name>
</gene>
<evidence type="ECO:0000313" key="5">
    <source>
        <dbReference type="EMBL" id="KAJ4764035.1"/>
    </source>
</evidence>
<dbReference type="CDD" id="cd12680">
    <property type="entry name" value="RRM_THOC4"/>
    <property type="match status" value="1"/>
</dbReference>
<dbReference type="SUPFAM" id="SSF54928">
    <property type="entry name" value="RNA-binding domain, RBD"/>
    <property type="match status" value="1"/>
</dbReference>
<feature type="region of interest" description="Disordered" evidence="3">
    <location>
        <begin position="203"/>
        <end position="295"/>
    </location>
</feature>
<reference evidence="5" key="1">
    <citation type="submission" date="2022-08" db="EMBL/GenBank/DDBJ databases">
        <authorList>
            <person name="Marques A."/>
        </authorList>
    </citation>
    <scope>NUCLEOTIDE SEQUENCE</scope>
    <source>
        <strain evidence="5">RhyPub2mFocal</strain>
        <tissue evidence="5">Leaves</tissue>
    </source>
</reference>
<protein>
    <submittedName>
        <fullName evidence="5">RNA-binding (RRM/RBD/RNP motifs) family protein</fullName>
    </submittedName>
</protein>
<keyword evidence="1 2" id="KW-0694">RNA-binding</keyword>
<dbReference type="SMART" id="SM00360">
    <property type="entry name" value="RRM"/>
    <property type="match status" value="1"/>
</dbReference>
<dbReference type="AlphaFoldDB" id="A0AAV8D8A3"/>